<reference evidence="1" key="1">
    <citation type="submission" date="2021-04" db="EMBL/GenBank/DDBJ databases">
        <title>Microbacterium tenobrionis sp. nov. and Microbacterium allomyrinae sp. nov., isolated from larvae of Tenobrio molitor and Allomyrina dichotoma, respectively.</title>
        <authorList>
            <person name="Lee S.D."/>
        </authorList>
    </citation>
    <scope>NUCLEOTIDE SEQUENCE</scope>
    <source>
        <strain evidence="1">BWT-G7</strain>
    </source>
</reference>
<sequence>MLNQAFSPSREEVESARRVVTAYEEAALDGRGSMMLGSLFIDNANYQYAKRLLARSDAARLTK</sequence>
<dbReference type="Proteomes" id="UP001139354">
    <property type="component" value="Unassembled WGS sequence"/>
</dbReference>
<dbReference type="RefSeq" id="WP_229385131.1">
    <property type="nucleotide sequence ID" value="NZ_JAGTTN010000004.1"/>
</dbReference>
<proteinExistence type="predicted"/>
<organism evidence="1 2">
    <name type="scientific">Microbacterium allomyrinae</name>
    <dbReference type="NCBI Taxonomy" id="2830666"/>
    <lineage>
        <taxon>Bacteria</taxon>
        <taxon>Bacillati</taxon>
        <taxon>Actinomycetota</taxon>
        <taxon>Actinomycetes</taxon>
        <taxon>Micrococcales</taxon>
        <taxon>Microbacteriaceae</taxon>
        <taxon>Microbacterium</taxon>
    </lineage>
</organism>
<dbReference type="AlphaFoldDB" id="A0A9X1S3G5"/>
<protein>
    <submittedName>
        <fullName evidence="1">Uncharacterized protein</fullName>
    </submittedName>
</protein>
<gene>
    <name evidence="1" type="ORF">KEC57_13340</name>
</gene>
<keyword evidence="2" id="KW-1185">Reference proteome</keyword>
<comment type="caution">
    <text evidence="1">The sequence shown here is derived from an EMBL/GenBank/DDBJ whole genome shotgun (WGS) entry which is preliminary data.</text>
</comment>
<evidence type="ECO:0000313" key="2">
    <source>
        <dbReference type="Proteomes" id="UP001139354"/>
    </source>
</evidence>
<dbReference type="InterPro" id="IPR040442">
    <property type="entry name" value="Pyrv_kinase-like_dom_sf"/>
</dbReference>
<dbReference type="EMBL" id="JAGTTN010000004">
    <property type="protein sequence ID" value="MCC2033164.1"/>
    <property type="molecule type" value="Genomic_DNA"/>
</dbReference>
<name>A0A9X1S3G5_9MICO</name>
<accession>A0A9X1S3G5</accession>
<dbReference type="Gene3D" id="3.20.20.60">
    <property type="entry name" value="Phosphoenolpyruvate-binding domains"/>
    <property type="match status" value="1"/>
</dbReference>
<evidence type="ECO:0000313" key="1">
    <source>
        <dbReference type="EMBL" id="MCC2033164.1"/>
    </source>
</evidence>